<feature type="domain" description="Tyr recombinase" evidence="3">
    <location>
        <begin position="244"/>
        <end position="441"/>
    </location>
</feature>
<proteinExistence type="predicted"/>
<dbReference type="CDD" id="cd01189">
    <property type="entry name" value="INT_ICEBs1_C_like"/>
    <property type="match status" value="1"/>
</dbReference>
<dbReference type="Gene3D" id="1.10.443.10">
    <property type="entry name" value="Intergrase catalytic core"/>
    <property type="match status" value="1"/>
</dbReference>
<dbReference type="PANTHER" id="PTHR30349">
    <property type="entry name" value="PHAGE INTEGRASE-RELATED"/>
    <property type="match status" value="1"/>
</dbReference>
<evidence type="ECO:0000256" key="1">
    <source>
        <dbReference type="ARBA" id="ARBA00023125"/>
    </source>
</evidence>
<dbReference type="Proteomes" id="UP001595767">
    <property type="component" value="Unassembled WGS sequence"/>
</dbReference>
<dbReference type="InterPro" id="IPR011010">
    <property type="entry name" value="DNA_brk_join_enz"/>
</dbReference>
<dbReference type="Pfam" id="PF00589">
    <property type="entry name" value="Phage_integrase"/>
    <property type="match status" value="1"/>
</dbReference>
<protein>
    <submittedName>
        <fullName evidence="4">Tyrosine-type recombinase/integrase</fullName>
    </submittedName>
</protein>
<evidence type="ECO:0000313" key="5">
    <source>
        <dbReference type="Proteomes" id="UP001595767"/>
    </source>
</evidence>
<dbReference type="InterPro" id="IPR010998">
    <property type="entry name" value="Integrase_recombinase_N"/>
</dbReference>
<dbReference type="EMBL" id="JBHSBA010000003">
    <property type="protein sequence ID" value="MFC4124277.1"/>
    <property type="molecule type" value="Genomic_DNA"/>
</dbReference>
<dbReference type="RefSeq" id="WP_378546076.1">
    <property type="nucleotide sequence ID" value="NZ_JBHSBA010000003.1"/>
</dbReference>
<dbReference type="PROSITE" id="PS51898">
    <property type="entry name" value="TYR_RECOMBINASE"/>
    <property type="match status" value="1"/>
</dbReference>
<dbReference type="InterPro" id="IPR050090">
    <property type="entry name" value="Tyrosine_recombinase_XerCD"/>
</dbReference>
<name>A0ABV8L0B2_9NOCA</name>
<accession>A0ABV8L0B2</accession>
<organism evidence="4 5">
    <name type="scientific">Nocardia rhizosphaerae</name>
    <dbReference type="NCBI Taxonomy" id="1691571"/>
    <lineage>
        <taxon>Bacteria</taxon>
        <taxon>Bacillati</taxon>
        <taxon>Actinomycetota</taxon>
        <taxon>Actinomycetes</taxon>
        <taxon>Mycobacteriales</taxon>
        <taxon>Nocardiaceae</taxon>
        <taxon>Nocardia</taxon>
    </lineage>
</organism>
<keyword evidence="1" id="KW-0238">DNA-binding</keyword>
<comment type="caution">
    <text evidence="4">The sequence shown here is derived from an EMBL/GenBank/DDBJ whole genome shotgun (WGS) entry which is preliminary data.</text>
</comment>
<keyword evidence="2" id="KW-0233">DNA recombination</keyword>
<sequence>MAGTGYVHRRCGCTEVGPDGKRRQLGQKCPKLKRPNGNWANHGTWAFSLGVTVAGKRKNVTRSGFSTKDEAQAALDELRAKANRGVVVTERQTVAEYMETWLKGKAHELKGNTHDHYTRYSVRWGLYIGRVKLDDLRVHHLTAAFEHIEERNEEIRRGKIKARVTGPSAMQRMRAMLRSCLSDALREGLVTVNVAKLVKLPSGKPPKALVWTKAREKAWRDAIAKLIEEGRTPRQARREAPTPSTVMVWRADHLGAFLDAVEGDRLYALWHILGTRGLRRGESLGLDWPDIDWDNKAVTIESQLVHSPSGVIEDTPKSDAGDRTVALGTTNDSLLKAYRAAQKRERLEWGEAYTKTDRIFTREDGRDLDPNQFTKLFKRLAAAADLPPIRLHDVRHTAGSLMIASGSDPKTVQETLGHADMKLTMEVYVSMFEDVAQTSADNVTAFIPRTRKSV</sequence>
<reference evidence="5" key="1">
    <citation type="journal article" date="2019" name="Int. J. Syst. Evol. Microbiol.">
        <title>The Global Catalogue of Microorganisms (GCM) 10K type strain sequencing project: providing services to taxonomists for standard genome sequencing and annotation.</title>
        <authorList>
            <consortium name="The Broad Institute Genomics Platform"/>
            <consortium name="The Broad Institute Genome Sequencing Center for Infectious Disease"/>
            <person name="Wu L."/>
            <person name="Ma J."/>
        </authorList>
    </citation>
    <scope>NUCLEOTIDE SEQUENCE [LARGE SCALE GENOMIC DNA]</scope>
    <source>
        <strain evidence="5">CGMCC 4.7204</strain>
    </source>
</reference>
<dbReference type="PANTHER" id="PTHR30349:SF91">
    <property type="entry name" value="INTA PROTEIN"/>
    <property type="match status" value="1"/>
</dbReference>
<dbReference type="SUPFAM" id="SSF56349">
    <property type="entry name" value="DNA breaking-rejoining enzymes"/>
    <property type="match status" value="2"/>
</dbReference>
<dbReference type="Gene3D" id="1.10.150.130">
    <property type="match status" value="1"/>
</dbReference>
<dbReference type="InterPro" id="IPR013762">
    <property type="entry name" value="Integrase-like_cat_sf"/>
</dbReference>
<evidence type="ECO:0000313" key="4">
    <source>
        <dbReference type="EMBL" id="MFC4124277.1"/>
    </source>
</evidence>
<dbReference type="InterPro" id="IPR002104">
    <property type="entry name" value="Integrase_catalytic"/>
</dbReference>
<keyword evidence="5" id="KW-1185">Reference proteome</keyword>
<gene>
    <name evidence="4" type="ORF">ACFOW8_04990</name>
</gene>
<dbReference type="InterPro" id="IPR028259">
    <property type="entry name" value="AP2-like_int_N"/>
</dbReference>
<dbReference type="Pfam" id="PF14657">
    <property type="entry name" value="Arm-DNA-bind_4"/>
    <property type="match status" value="1"/>
</dbReference>
<evidence type="ECO:0000256" key="2">
    <source>
        <dbReference type="ARBA" id="ARBA00023172"/>
    </source>
</evidence>
<evidence type="ECO:0000259" key="3">
    <source>
        <dbReference type="PROSITE" id="PS51898"/>
    </source>
</evidence>